<dbReference type="Proteomes" id="UP001054837">
    <property type="component" value="Unassembled WGS sequence"/>
</dbReference>
<dbReference type="EMBL" id="BPLQ01001079">
    <property type="protein sequence ID" value="GIX78124.1"/>
    <property type="molecule type" value="Genomic_DNA"/>
</dbReference>
<protein>
    <submittedName>
        <fullName evidence="1">Uncharacterized protein</fullName>
    </submittedName>
</protein>
<proteinExistence type="predicted"/>
<evidence type="ECO:0000313" key="1">
    <source>
        <dbReference type="EMBL" id="GIX78124.1"/>
    </source>
</evidence>
<evidence type="ECO:0000313" key="2">
    <source>
        <dbReference type="Proteomes" id="UP001054837"/>
    </source>
</evidence>
<dbReference type="AlphaFoldDB" id="A0AAV4N1K3"/>
<accession>A0AAV4N1K3</accession>
<gene>
    <name evidence="1" type="ORF">CDAR_508631</name>
</gene>
<organism evidence="1 2">
    <name type="scientific">Caerostris darwini</name>
    <dbReference type="NCBI Taxonomy" id="1538125"/>
    <lineage>
        <taxon>Eukaryota</taxon>
        <taxon>Metazoa</taxon>
        <taxon>Ecdysozoa</taxon>
        <taxon>Arthropoda</taxon>
        <taxon>Chelicerata</taxon>
        <taxon>Arachnida</taxon>
        <taxon>Araneae</taxon>
        <taxon>Araneomorphae</taxon>
        <taxon>Entelegynae</taxon>
        <taxon>Araneoidea</taxon>
        <taxon>Araneidae</taxon>
        <taxon>Caerostris</taxon>
    </lineage>
</organism>
<comment type="caution">
    <text evidence="1">The sequence shown here is derived from an EMBL/GenBank/DDBJ whole genome shotgun (WGS) entry which is preliminary data.</text>
</comment>
<name>A0AAV4N1K3_9ARAC</name>
<reference evidence="1 2" key="1">
    <citation type="submission" date="2021-06" db="EMBL/GenBank/DDBJ databases">
        <title>Caerostris darwini draft genome.</title>
        <authorList>
            <person name="Kono N."/>
            <person name="Arakawa K."/>
        </authorList>
    </citation>
    <scope>NUCLEOTIDE SEQUENCE [LARGE SCALE GENOMIC DNA]</scope>
</reference>
<keyword evidence="2" id="KW-1185">Reference proteome</keyword>
<sequence length="137" mass="14960">MSSLIQICTPLPAKHYLHFEFINAPLLSFRISPRLGVLADVFHKKSKMIGCHGKGVALVDQEPACSSSLSRPFLMARARIGKEFMEGFASRGDGSGKREAQDGFSRKAIDYCQGNPALGTRPTTVMADLLPFLQFGT</sequence>